<dbReference type="PANTHER" id="PTHR37825">
    <property type="entry name" value="TRNA(MET) CYTIDINE ACETATE LIGASE"/>
    <property type="match status" value="1"/>
</dbReference>
<keyword evidence="1 3" id="KW-0436">Ligase</keyword>
<dbReference type="EMBL" id="CAJRAY010000008">
    <property type="protein sequence ID" value="CAG5078314.1"/>
    <property type="molecule type" value="Genomic_DNA"/>
</dbReference>
<dbReference type="SUPFAM" id="SSF52374">
    <property type="entry name" value="Nucleotidylyl transferase"/>
    <property type="match status" value="1"/>
</dbReference>
<accession>A0ABM8V091</accession>
<keyword evidence="5" id="KW-1185">Reference proteome</keyword>
<comment type="subcellular location">
    <subcellularLocation>
        <location evidence="3">Cytoplasm</location>
    </subcellularLocation>
</comment>
<organism evidence="4 5">
    <name type="scientific">Thermobacillus xylanilyticus</name>
    <dbReference type="NCBI Taxonomy" id="76633"/>
    <lineage>
        <taxon>Bacteria</taxon>
        <taxon>Bacillati</taxon>
        <taxon>Bacillota</taxon>
        <taxon>Bacilli</taxon>
        <taxon>Bacillales</taxon>
        <taxon>Paenibacillaceae</taxon>
        <taxon>Thermobacillus</taxon>
    </lineage>
</organism>
<feature type="binding site" evidence="3">
    <location>
        <begin position="7"/>
        <end position="20"/>
    </location>
    <ligand>
        <name>ATP</name>
        <dbReference type="ChEBI" id="CHEBI:30616"/>
    </ligand>
</feature>
<evidence type="ECO:0000256" key="2">
    <source>
        <dbReference type="ARBA" id="ARBA00022694"/>
    </source>
</evidence>
<keyword evidence="3" id="KW-0820">tRNA-binding</keyword>
<feature type="binding site" evidence="3">
    <location>
        <position position="102"/>
    </location>
    <ligand>
        <name>ATP</name>
        <dbReference type="ChEBI" id="CHEBI:30616"/>
    </ligand>
</feature>
<feature type="binding site" evidence="3">
    <location>
        <position position="168"/>
    </location>
    <ligand>
        <name>ATP</name>
        <dbReference type="ChEBI" id="CHEBI:30616"/>
    </ligand>
</feature>
<comment type="caution">
    <text evidence="4">The sequence shown here is derived from an EMBL/GenBank/DDBJ whole genome shotgun (WGS) entry which is preliminary data.</text>
</comment>
<dbReference type="RefSeq" id="WP_213483276.1">
    <property type="nucleotide sequence ID" value="NZ_CAJRAY010000008.1"/>
</dbReference>
<keyword evidence="3" id="KW-0067">ATP-binding</keyword>
<sequence length="422" mass="45893">MRTVGVIVEYNPFHNGHRHHLEESVRVTGADAVVAVMSGHFLQRGEPALMDKWARAETALRGGCDLVIELPVPYATSAAEWFAYGAVGLLDATGVVDCFCFGSESGDIDALRRIAELAADEPADLRGRIAEGLSAGLSFPDAYSAALRFCLAARGDSEAAAFPLEQPNNTLGLHYLIAWKRLGSRMEPHTIRRVQAGYHDADAPAGSIASATALRRLIFGRGRPEAIASYVPPVTLDVLRREWEAGRAPVGWPALKEQLFHLLVRLGAEELAGYRDIGEGLEHRIRRALPALERLEVDELIGLLKTKRYTRTRLQRALTAVLLGIRKDDWRPAALREGLAYIRVLGFTPKGQELLKRMRKAAKLPVLLSAAGGEGAGLGCAGARYLELDARATGVYALAAGAADPRALLRDYYEPPIIVRPS</sequence>
<keyword evidence="3" id="KW-0963">Cytoplasm</keyword>
<evidence type="ECO:0000256" key="1">
    <source>
        <dbReference type="ARBA" id="ARBA00022598"/>
    </source>
</evidence>
<keyword evidence="3" id="KW-0694">RNA-binding</keyword>
<dbReference type="PANTHER" id="PTHR37825:SF1">
    <property type="entry name" value="TRNA(MET) CYTIDINE ACETATE LIGASE"/>
    <property type="match status" value="1"/>
</dbReference>
<dbReference type="InterPro" id="IPR014729">
    <property type="entry name" value="Rossmann-like_a/b/a_fold"/>
</dbReference>
<evidence type="ECO:0000313" key="4">
    <source>
        <dbReference type="EMBL" id="CAG5078314.1"/>
    </source>
</evidence>
<proteinExistence type="inferred from homology"/>
<keyword evidence="3" id="KW-0547">Nucleotide-binding</keyword>
<dbReference type="Gene3D" id="3.40.50.620">
    <property type="entry name" value="HUPs"/>
    <property type="match status" value="1"/>
</dbReference>
<comment type="similarity">
    <text evidence="3">Belongs to the TmcAL family.</text>
</comment>
<dbReference type="NCBIfam" id="NF010191">
    <property type="entry name" value="PRK13670.1"/>
    <property type="match status" value="1"/>
</dbReference>
<dbReference type="EC" id="6.3.4.-" evidence="3"/>
<reference evidence="4 5" key="1">
    <citation type="submission" date="2021-04" db="EMBL/GenBank/DDBJ databases">
        <authorList>
            <person name="Rakotoarivonina H."/>
        </authorList>
    </citation>
    <scope>NUCLEOTIDE SEQUENCE [LARGE SCALE GENOMIC DNA]</scope>
    <source>
        <strain evidence="4 5">XE</strain>
    </source>
</reference>
<protein>
    <recommendedName>
        <fullName evidence="3">tRNA(Met) cytidine acetate ligase</fullName>
        <ecNumber evidence="3">6.3.4.-</ecNumber>
    </recommendedName>
</protein>
<dbReference type="HAMAP" id="MF_01539">
    <property type="entry name" value="TmcAL"/>
    <property type="match status" value="1"/>
</dbReference>
<gene>
    <name evidence="4" type="primary">txxe 484-ylbM</name>
    <name evidence="3" type="synonym">tmcAL</name>
    <name evidence="4" type="ORF">TXXE_02165</name>
</gene>
<evidence type="ECO:0000256" key="3">
    <source>
        <dbReference type="HAMAP-Rule" id="MF_01539"/>
    </source>
</evidence>
<comment type="caution">
    <text evidence="3">Lacks conserved residue(s) required for the propagation of feature annotation.</text>
</comment>
<comment type="catalytic activity">
    <reaction evidence="3">
        <text>cytidine(34) in elongator tRNA(Met) + acetate + ATP = N(4)-acetylcytidine(34) in elongator tRNA(Met) + AMP + diphosphate</text>
        <dbReference type="Rhea" id="RHEA:58144"/>
        <dbReference type="Rhea" id="RHEA-COMP:10693"/>
        <dbReference type="Rhea" id="RHEA-COMP:10694"/>
        <dbReference type="ChEBI" id="CHEBI:30089"/>
        <dbReference type="ChEBI" id="CHEBI:30616"/>
        <dbReference type="ChEBI" id="CHEBI:33019"/>
        <dbReference type="ChEBI" id="CHEBI:74900"/>
        <dbReference type="ChEBI" id="CHEBI:82748"/>
        <dbReference type="ChEBI" id="CHEBI:456215"/>
    </reaction>
</comment>
<comment type="function">
    <text evidence="3">Catalyzes the formation of N(4)-acetylcytidine (ac(4)C) at the wobble position of elongator tRNA(Met), using acetate and ATP as substrates. First activates an acetate ion to form acetyladenylate (Ac-AMP) and then transfers the acetyl group to tRNA to form ac(4)C34.</text>
</comment>
<feature type="binding site" evidence="3">
    <location>
        <position position="193"/>
    </location>
    <ligand>
        <name>ATP</name>
        <dbReference type="ChEBI" id="CHEBI:30616"/>
    </ligand>
</feature>
<dbReference type="Pfam" id="PF05636">
    <property type="entry name" value="HIGH_NTase1"/>
    <property type="match status" value="1"/>
</dbReference>
<keyword evidence="2 3" id="KW-0819">tRNA processing</keyword>
<evidence type="ECO:0000313" key="5">
    <source>
        <dbReference type="Proteomes" id="UP000681526"/>
    </source>
</evidence>
<dbReference type="Proteomes" id="UP000681526">
    <property type="component" value="Unassembled WGS sequence"/>
</dbReference>
<dbReference type="InterPro" id="IPR008513">
    <property type="entry name" value="tRNA(Met)_cyd_acetate_ligase"/>
</dbReference>
<name>A0ABM8V091_THEXY</name>